<protein>
    <submittedName>
        <fullName evidence="2">Uncharacterized protein</fullName>
    </submittedName>
</protein>
<sequence>MNDETKKVEIMDENTRKLWRDYAWGYFSQHAEQRLKAFNFYITSCAIVIGAFATIISRKSVSIEYAFLPLSLVFLSFIFWKLDVRTRMLIKHAEAALKYLDSQSLKGLPEEAKILALFQKDDEAKSKLKKYLLVGGLFTYGRVFNWVFVVMALAGVAGSVACVVAQPSVPADGSASASLQQPCRAG</sequence>
<dbReference type="OrthoDB" id="9182741at2"/>
<keyword evidence="3" id="KW-1185">Reference proteome</keyword>
<evidence type="ECO:0000313" key="3">
    <source>
        <dbReference type="Proteomes" id="UP000307956"/>
    </source>
</evidence>
<keyword evidence="1" id="KW-0812">Transmembrane</keyword>
<keyword evidence="1" id="KW-0472">Membrane</keyword>
<evidence type="ECO:0000256" key="1">
    <source>
        <dbReference type="SAM" id="Phobius"/>
    </source>
</evidence>
<keyword evidence="1" id="KW-1133">Transmembrane helix</keyword>
<dbReference type="RefSeq" id="WP_136385489.1">
    <property type="nucleotide sequence ID" value="NZ_SSOD01000010.1"/>
</dbReference>
<name>A0A4S4ALX5_9RHOO</name>
<proteinExistence type="predicted"/>
<dbReference type="Proteomes" id="UP000307956">
    <property type="component" value="Unassembled WGS sequence"/>
</dbReference>
<feature type="transmembrane region" description="Helical" evidence="1">
    <location>
        <begin position="63"/>
        <end position="82"/>
    </location>
</feature>
<organism evidence="2 3">
    <name type="scientific">Pseudothauera rhizosphaerae</name>
    <dbReference type="NCBI Taxonomy" id="2565932"/>
    <lineage>
        <taxon>Bacteria</taxon>
        <taxon>Pseudomonadati</taxon>
        <taxon>Pseudomonadota</taxon>
        <taxon>Betaproteobacteria</taxon>
        <taxon>Rhodocyclales</taxon>
        <taxon>Zoogloeaceae</taxon>
        <taxon>Pseudothauera</taxon>
    </lineage>
</organism>
<reference evidence="2 3" key="1">
    <citation type="submission" date="2019-04" db="EMBL/GenBank/DDBJ databases">
        <title>Azoarcus rhizosphaerae sp. nov. isolated from rhizosphere of Ficus religiosa.</title>
        <authorList>
            <person name="Lin S.-Y."/>
            <person name="Hameed A."/>
            <person name="Hsu Y.-H."/>
            <person name="Young C.-C."/>
        </authorList>
    </citation>
    <scope>NUCLEOTIDE SEQUENCE [LARGE SCALE GENOMIC DNA]</scope>
    <source>
        <strain evidence="2 3">CC-YHH848</strain>
    </source>
</reference>
<dbReference type="AlphaFoldDB" id="A0A4S4ALX5"/>
<feature type="transmembrane region" description="Helical" evidence="1">
    <location>
        <begin position="143"/>
        <end position="166"/>
    </location>
</feature>
<comment type="caution">
    <text evidence="2">The sequence shown here is derived from an EMBL/GenBank/DDBJ whole genome shotgun (WGS) entry which is preliminary data.</text>
</comment>
<evidence type="ECO:0000313" key="2">
    <source>
        <dbReference type="EMBL" id="THF60455.1"/>
    </source>
</evidence>
<feature type="transmembrane region" description="Helical" evidence="1">
    <location>
        <begin position="38"/>
        <end position="57"/>
    </location>
</feature>
<gene>
    <name evidence="2" type="ORF">E6O51_13315</name>
</gene>
<accession>A0A4S4ALX5</accession>
<dbReference type="EMBL" id="SSOD01000010">
    <property type="protein sequence ID" value="THF60455.1"/>
    <property type="molecule type" value="Genomic_DNA"/>
</dbReference>